<protein>
    <recommendedName>
        <fullName evidence="12">Replication restart protein PriA</fullName>
    </recommendedName>
    <alternativeName>
        <fullName evidence="12">ATP-dependent DNA helicase PriA</fullName>
        <ecNumber evidence="12">5.6.2.4</ecNumber>
    </alternativeName>
    <alternativeName>
        <fullName evidence="12">DNA 3'-5' helicase PriA</fullName>
    </alternativeName>
</protein>
<evidence type="ECO:0000256" key="12">
    <source>
        <dbReference type="HAMAP-Rule" id="MF_00983"/>
    </source>
</evidence>
<evidence type="ECO:0000256" key="7">
    <source>
        <dbReference type="ARBA" id="ARBA00022833"/>
    </source>
</evidence>
<dbReference type="Pfam" id="PF00271">
    <property type="entry name" value="Helicase_C"/>
    <property type="match status" value="1"/>
</dbReference>
<accession>A0A0S4N811</accession>
<evidence type="ECO:0000256" key="4">
    <source>
        <dbReference type="ARBA" id="ARBA00022741"/>
    </source>
</evidence>
<keyword evidence="5 12" id="KW-0378">Hydrolase</keyword>
<dbReference type="AlphaFoldDB" id="A0A0P1LRP7"/>
<dbReference type="CDD" id="cd17929">
    <property type="entry name" value="DEXHc_priA"/>
    <property type="match status" value="1"/>
</dbReference>
<accession>A0A0P1LRP7</accession>
<comment type="catalytic activity">
    <reaction evidence="11 12">
        <text>ATP + H2O = ADP + phosphate + H(+)</text>
        <dbReference type="Rhea" id="RHEA:13065"/>
        <dbReference type="ChEBI" id="CHEBI:15377"/>
        <dbReference type="ChEBI" id="CHEBI:15378"/>
        <dbReference type="ChEBI" id="CHEBI:30616"/>
        <dbReference type="ChEBI" id="CHEBI:43474"/>
        <dbReference type="ChEBI" id="CHEBI:456216"/>
        <dbReference type="EC" id="5.6.2.4"/>
    </reaction>
</comment>
<dbReference type="GO" id="GO:0006270">
    <property type="term" value="P:DNA replication initiation"/>
    <property type="evidence" value="ECO:0007669"/>
    <property type="project" value="TreeGrafter"/>
</dbReference>
<dbReference type="NCBIfam" id="TIGR00595">
    <property type="entry name" value="priA"/>
    <property type="match status" value="1"/>
</dbReference>
<dbReference type="RefSeq" id="WP_075432489.1">
    <property type="nucleotide sequence ID" value="NZ_CZVI01000008.1"/>
</dbReference>
<dbReference type="GO" id="GO:0005524">
    <property type="term" value="F:ATP binding"/>
    <property type="evidence" value="ECO:0007669"/>
    <property type="project" value="UniProtKB-UniRule"/>
</dbReference>
<feature type="binding site" evidence="12">
    <location>
        <position position="572"/>
    </location>
    <ligand>
        <name>Zn(2+)</name>
        <dbReference type="ChEBI" id="CHEBI:29105"/>
        <label>1</label>
    </ligand>
</feature>
<dbReference type="InterPro" id="IPR042115">
    <property type="entry name" value="PriA_3primeBD_sf"/>
</dbReference>
<evidence type="ECO:0000313" key="17">
    <source>
        <dbReference type="Proteomes" id="UP000182011"/>
    </source>
</evidence>
<sequence length="832" mass="94721">MKNLYVNVALPVPVNKLFTYIVPEELKDDIAVGKRVIVPFGKQELTGIIVEVSNQSGWHKLKEIKDVLDPAPVFSDEMLKLTRWVADYYLASWGEVLKTALPAGTILESKRIVKLRCQPDPNALSKMEEVSPSRAAVLKFLISAGSPVTIKTLKSKFQFKNIYSILHALESLGYVEIERYIPSQRAKAKFEKFVSISEQYANNLKKLTQVIAELEKSAPKQVEILLFLIDQLKKGKSEILVSEVLRKTGGSAQTIKKLVEKGLVKVYEKETLRKFEYEFDEPDKEIELNEHQRKALNEIKSAIDSGEFKTFLLYGVTGSGKTQIYIEAVNEIIKLGKTAIVLVPEISLTPQIVNRFKKSFGDIVGILHSKMSIGERYDSWRMIKDGFYRIVIGPRSAIFAPLNDIGLIVVDEEQESAYKQFDNPPRYNARDVAIMRAKFNNAVVILGSATPSLESYYNAKTGKYHLLVLPERVDKARMPKIEIIDMIKERKEHNNKSSISTTLAQKIEERISRGEGIIIFQNRRGYSTYIECQDCGYVEMCDNCSVTLIYHKAQNHLRCHYCGFVKGVPEKCRRCEGVKLKLKGVGTQRVEDELSQNFSNAKIIRMDLDTTSGRKSYDKIMRKFASGEADILLGTQMVAKGLDFSRVTLVGVISADIPMLIPDFRSSERTFQLLTQVAGRAGRSEKEGEVIIQTFQPNHYIFDYVVKHQTLEFYERELKVRKDLNYPPFSRLILIEFKGENEQNVELASDEFAKELKSKIHQQVQILGPAPAAIPKINRNYRYHIIVKIPKQFDKTAREISGVIWQLKEKFEPKLNSKGVRLIIDVDPQNTV</sequence>
<dbReference type="GO" id="GO:0043138">
    <property type="term" value="F:3'-5' DNA helicase activity"/>
    <property type="evidence" value="ECO:0007669"/>
    <property type="project" value="UniProtKB-EC"/>
</dbReference>
<evidence type="ECO:0000313" key="18">
    <source>
        <dbReference type="Proteomes" id="UP000182200"/>
    </source>
</evidence>
<dbReference type="HAMAP" id="MF_00983">
    <property type="entry name" value="PriA"/>
    <property type="match status" value="1"/>
</dbReference>
<comment type="similarity">
    <text evidence="12">Belongs to the helicase family. PriA subfamily.</text>
</comment>
<evidence type="ECO:0000259" key="13">
    <source>
        <dbReference type="PROSITE" id="PS51192"/>
    </source>
</evidence>
<dbReference type="InterPro" id="IPR014001">
    <property type="entry name" value="Helicase_ATP-bd"/>
</dbReference>
<evidence type="ECO:0000256" key="2">
    <source>
        <dbReference type="ARBA" id="ARBA00022705"/>
    </source>
</evidence>
<dbReference type="GO" id="GO:1990077">
    <property type="term" value="C:primosome complex"/>
    <property type="evidence" value="ECO:0007669"/>
    <property type="project" value="UniProtKB-UniRule"/>
</dbReference>
<evidence type="ECO:0000259" key="14">
    <source>
        <dbReference type="PROSITE" id="PS51194"/>
    </source>
</evidence>
<dbReference type="InterPro" id="IPR040498">
    <property type="entry name" value="PriA_CRR"/>
</dbReference>
<accession>A0A0N7MU54</accession>
<dbReference type="GO" id="GO:0006310">
    <property type="term" value="P:DNA recombination"/>
    <property type="evidence" value="ECO:0007669"/>
    <property type="project" value="InterPro"/>
</dbReference>
<feature type="binding site" evidence="12">
    <location>
        <position position="541"/>
    </location>
    <ligand>
        <name>Zn(2+)</name>
        <dbReference type="ChEBI" id="CHEBI:29105"/>
        <label>2</label>
    </ligand>
</feature>
<evidence type="ECO:0000256" key="3">
    <source>
        <dbReference type="ARBA" id="ARBA00022723"/>
    </source>
</evidence>
<dbReference type="GO" id="GO:0006302">
    <property type="term" value="P:double-strand break repair"/>
    <property type="evidence" value="ECO:0007669"/>
    <property type="project" value="InterPro"/>
</dbReference>
<reference evidence="15 18" key="1">
    <citation type="submission" date="2015-11" db="EMBL/GenBank/DDBJ databases">
        <authorList>
            <person name="Varghese N."/>
        </authorList>
    </citation>
    <scope>NUCLEOTIDE SEQUENCE [LARGE SCALE GENOMIC DNA]</scope>
    <source>
        <strain evidence="15 18">JGI-8</strain>
    </source>
</reference>
<dbReference type="NCBIfam" id="NF004066">
    <property type="entry name" value="PRK05580.1-3"/>
    <property type="match status" value="1"/>
</dbReference>
<evidence type="ECO:0000256" key="5">
    <source>
        <dbReference type="ARBA" id="ARBA00022801"/>
    </source>
</evidence>
<keyword evidence="18" id="KW-1185">Reference proteome</keyword>
<keyword evidence="6 12" id="KW-0347">Helicase</keyword>
<dbReference type="GO" id="GO:0008270">
    <property type="term" value="F:zinc ion binding"/>
    <property type="evidence" value="ECO:0007669"/>
    <property type="project" value="UniProtKB-UniRule"/>
</dbReference>
<keyword evidence="4 12" id="KW-0547">Nucleotide-binding</keyword>
<dbReference type="PANTHER" id="PTHR30580:SF0">
    <property type="entry name" value="PRIMOSOMAL PROTEIN N"/>
    <property type="match status" value="1"/>
</dbReference>
<reference evidence="16 17" key="2">
    <citation type="submission" date="2015-11" db="EMBL/GenBank/DDBJ databases">
        <authorList>
            <person name="Zhang Y."/>
            <person name="Guo Z."/>
        </authorList>
    </citation>
    <scope>NUCLEOTIDE SEQUENCE [LARGE SCALE GENOMIC DNA]</scope>
    <source>
        <strain evidence="16">JGI-4</strain>
    </source>
</reference>
<evidence type="ECO:0000256" key="9">
    <source>
        <dbReference type="ARBA" id="ARBA00023125"/>
    </source>
</evidence>
<evidence type="ECO:0000313" key="15">
    <source>
        <dbReference type="EMBL" id="CUS84433.1"/>
    </source>
</evidence>
<dbReference type="PROSITE" id="PS51192">
    <property type="entry name" value="HELICASE_ATP_BIND_1"/>
    <property type="match status" value="1"/>
</dbReference>
<comment type="function">
    <text evidence="12">Initiates the restart of stalled replication forks, which reloads the replicative helicase on sites other than the origin of replication. Recognizes and binds to abandoned replication forks and remodels them to uncover a helicase loading site. Promotes assembly of the primosome at these replication forks.</text>
</comment>
<accession>A0A0P1LTS2</accession>
<evidence type="ECO:0000256" key="10">
    <source>
        <dbReference type="ARBA" id="ARBA00023235"/>
    </source>
</evidence>
<dbReference type="InterPro" id="IPR001650">
    <property type="entry name" value="Helicase_C-like"/>
</dbReference>
<dbReference type="GO" id="GO:0016787">
    <property type="term" value="F:hydrolase activity"/>
    <property type="evidence" value="ECO:0007669"/>
    <property type="project" value="UniProtKB-KW"/>
</dbReference>
<dbReference type="CDD" id="cd18804">
    <property type="entry name" value="SF2_C_priA"/>
    <property type="match status" value="1"/>
</dbReference>
<feature type="domain" description="Helicase C-terminal" evidence="14">
    <location>
        <begin position="567"/>
        <end position="719"/>
    </location>
</feature>
<dbReference type="PANTHER" id="PTHR30580">
    <property type="entry name" value="PRIMOSOMAL PROTEIN N"/>
    <property type="match status" value="1"/>
</dbReference>
<dbReference type="Pfam" id="PF18319">
    <property type="entry name" value="Zn_ribbon_PriA"/>
    <property type="match status" value="1"/>
</dbReference>
<proteinExistence type="inferred from homology"/>
<feature type="binding site" evidence="12">
    <location>
        <position position="562"/>
    </location>
    <ligand>
        <name>Zn(2+)</name>
        <dbReference type="ChEBI" id="CHEBI:29105"/>
        <label>2</label>
    </ligand>
</feature>
<dbReference type="InterPro" id="IPR011545">
    <property type="entry name" value="DEAD/DEAH_box_helicase_dom"/>
</dbReference>
<keyword evidence="2 12" id="KW-0235">DNA replication</keyword>
<dbReference type="GO" id="GO:0003677">
    <property type="term" value="F:DNA binding"/>
    <property type="evidence" value="ECO:0007669"/>
    <property type="project" value="UniProtKB-UniRule"/>
</dbReference>
<feature type="binding site" evidence="12">
    <location>
        <position position="532"/>
    </location>
    <ligand>
        <name>Zn(2+)</name>
        <dbReference type="ChEBI" id="CHEBI:29105"/>
        <label>1</label>
    </ligand>
</feature>
<dbReference type="Gene3D" id="3.40.50.300">
    <property type="entry name" value="P-loop containing nucleotide triphosphate hydrolases"/>
    <property type="match status" value="2"/>
</dbReference>
<keyword evidence="9 12" id="KW-0238">DNA-binding</keyword>
<keyword evidence="1 12" id="KW-0639">Primosome</keyword>
<dbReference type="EMBL" id="FAOP01000006">
    <property type="protein sequence ID" value="CUU07364.1"/>
    <property type="molecule type" value="Genomic_DNA"/>
</dbReference>
<gene>
    <name evidence="12" type="primary">priA</name>
    <name evidence="16" type="ORF">JGI4_01799</name>
    <name evidence="15" type="ORF">JGI8_00795</name>
</gene>
<dbReference type="InterPro" id="IPR036390">
    <property type="entry name" value="WH_DNA-bd_sf"/>
</dbReference>
<dbReference type="EMBL" id="CZVI01000008">
    <property type="protein sequence ID" value="CUS84433.1"/>
    <property type="molecule type" value="Genomic_DNA"/>
</dbReference>
<dbReference type="EC" id="5.6.2.4" evidence="12"/>
<dbReference type="InterPro" id="IPR041222">
    <property type="entry name" value="PriA_3primeBD"/>
</dbReference>
<comment type="cofactor">
    <cofactor evidence="12">
        <name>Zn(2+)</name>
        <dbReference type="ChEBI" id="CHEBI:29105"/>
    </cofactor>
    <text evidence="12">Binds 2 zinc ions per subunit.</text>
</comment>
<dbReference type="InterPro" id="IPR041236">
    <property type="entry name" value="PriA_C"/>
</dbReference>
<organism evidence="16 17">
    <name type="scientific">Candidatus Kryptonium thompsonii</name>
    <dbReference type="NCBI Taxonomy" id="1633631"/>
    <lineage>
        <taxon>Bacteria</taxon>
        <taxon>Pseudomonadati</taxon>
        <taxon>Candidatus Kryptoniota</taxon>
        <taxon>Candidatus Kryptonium</taxon>
    </lineage>
</organism>
<evidence type="ECO:0000256" key="6">
    <source>
        <dbReference type="ARBA" id="ARBA00022806"/>
    </source>
</evidence>
<dbReference type="SUPFAM" id="SSF52540">
    <property type="entry name" value="P-loop containing nucleoside triphosphate hydrolases"/>
    <property type="match status" value="2"/>
</dbReference>
<keyword evidence="8 12" id="KW-0067">ATP-binding</keyword>
<keyword evidence="10 12" id="KW-0413">Isomerase</keyword>
<dbReference type="InterPro" id="IPR027417">
    <property type="entry name" value="P-loop_NTPase"/>
</dbReference>
<comment type="catalytic activity">
    <reaction evidence="12">
        <text>Couples ATP hydrolysis with the unwinding of duplex DNA by translocating in the 3'-5' direction.</text>
        <dbReference type="EC" id="5.6.2.4"/>
    </reaction>
</comment>
<feature type="binding site" evidence="12">
    <location>
        <position position="544"/>
    </location>
    <ligand>
        <name>Zn(2+)</name>
        <dbReference type="ChEBI" id="CHEBI:29105"/>
        <label>2</label>
    </ligand>
</feature>
<dbReference type="Pfam" id="PF17764">
    <property type="entry name" value="PriA_3primeBD"/>
    <property type="match status" value="1"/>
</dbReference>
<dbReference type="PROSITE" id="PS51194">
    <property type="entry name" value="HELICASE_CTER"/>
    <property type="match status" value="1"/>
</dbReference>
<feature type="binding site" evidence="12">
    <location>
        <position position="559"/>
    </location>
    <ligand>
        <name>Zn(2+)</name>
        <dbReference type="ChEBI" id="CHEBI:29105"/>
        <label>2</label>
    </ligand>
</feature>
<name>A0A0P1LRP7_9BACT</name>
<dbReference type="FunFam" id="3.40.1440.60:FF:000001">
    <property type="entry name" value="Primosomal protein N"/>
    <property type="match status" value="1"/>
</dbReference>
<dbReference type="SMART" id="SM00487">
    <property type="entry name" value="DEXDc"/>
    <property type="match status" value="1"/>
</dbReference>
<feature type="domain" description="Helicase ATP-binding" evidence="13">
    <location>
        <begin position="302"/>
        <end position="469"/>
    </location>
</feature>
<feature type="binding site" evidence="12">
    <location>
        <position position="535"/>
    </location>
    <ligand>
        <name>Zn(2+)</name>
        <dbReference type="ChEBI" id="CHEBI:29105"/>
        <label>1</label>
    </ligand>
</feature>
<dbReference type="SMART" id="SM00490">
    <property type="entry name" value="HELICc"/>
    <property type="match status" value="1"/>
</dbReference>
<evidence type="ECO:0000256" key="1">
    <source>
        <dbReference type="ARBA" id="ARBA00022515"/>
    </source>
</evidence>
<dbReference type="Gene3D" id="3.40.1440.60">
    <property type="entry name" value="PriA, 3(prime) DNA-binding domain"/>
    <property type="match status" value="1"/>
</dbReference>
<dbReference type="GO" id="GO:0006269">
    <property type="term" value="P:DNA replication, synthesis of primer"/>
    <property type="evidence" value="ECO:0007669"/>
    <property type="project" value="UniProtKB-KW"/>
</dbReference>
<dbReference type="SUPFAM" id="SSF46785">
    <property type="entry name" value="Winged helix' DNA-binding domain"/>
    <property type="match status" value="1"/>
</dbReference>
<evidence type="ECO:0000256" key="8">
    <source>
        <dbReference type="ARBA" id="ARBA00022840"/>
    </source>
</evidence>
<dbReference type="Pfam" id="PF18074">
    <property type="entry name" value="PriA_C"/>
    <property type="match status" value="1"/>
</dbReference>
<evidence type="ECO:0000256" key="11">
    <source>
        <dbReference type="ARBA" id="ARBA00048988"/>
    </source>
</evidence>
<evidence type="ECO:0000313" key="16">
    <source>
        <dbReference type="EMBL" id="CUU07364.1"/>
    </source>
</evidence>
<dbReference type="Proteomes" id="UP000182200">
    <property type="component" value="Unassembled WGS sequence"/>
</dbReference>
<dbReference type="STRING" id="1633631.GCA_001442925_01794"/>
<keyword evidence="7 12" id="KW-0862">Zinc</keyword>
<keyword evidence="3 12" id="KW-0479">Metal-binding</keyword>
<dbReference type="Proteomes" id="UP000182011">
    <property type="component" value="Unassembled WGS sequence"/>
</dbReference>
<comment type="subunit">
    <text evidence="12">Component of the replication restart primosome.</text>
</comment>
<dbReference type="InterPro" id="IPR005259">
    <property type="entry name" value="PriA"/>
</dbReference>
<dbReference type="FunFam" id="3.40.50.300:FF:000489">
    <property type="entry name" value="Primosome assembly protein PriA"/>
    <property type="match status" value="1"/>
</dbReference>
<dbReference type="Pfam" id="PF00270">
    <property type="entry name" value="DEAD"/>
    <property type="match status" value="1"/>
</dbReference>
<feature type="binding site" evidence="12">
    <location>
        <position position="575"/>
    </location>
    <ligand>
        <name>Zn(2+)</name>
        <dbReference type="ChEBI" id="CHEBI:29105"/>
        <label>1</label>
    </ligand>
</feature>